<name>A0A8I6XXY7_HORVV</name>
<dbReference type="Gramene" id="HORVU.MOREX.r2.5HG0367230.1">
    <property type="protein sequence ID" value="HORVU.MOREX.r2.5HG0367230.1"/>
    <property type="gene ID" value="HORVU.MOREX.r2.5HG0367230"/>
</dbReference>
<evidence type="ECO:0000313" key="3">
    <source>
        <dbReference type="Proteomes" id="UP000011116"/>
    </source>
</evidence>
<dbReference type="InterPro" id="IPR038765">
    <property type="entry name" value="Papain-like_cys_pep_sf"/>
</dbReference>
<reference evidence="2" key="2">
    <citation type="submission" date="2020-10" db="EMBL/GenBank/DDBJ databases">
        <authorList>
            <person name="Scholz U."/>
            <person name="Mascher M."/>
            <person name="Fiebig A."/>
        </authorList>
    </citation>
    <scope>NUCLEOTIDE SEQUENCE [LARGE SCALE GENOMIC DNA]</scope>
    <source>
        <strain evidence="2">cv. Morex</strain>
    </source>
</reference>
<dbReference type="PANTHER" id="PTHR34465">
    <property type="entry name" value="CARBOXYL-TERMINAL HYDROLASE-LIKE PROTEIN, PUTATIVE (DUF627 AND DUF629)-RELATED"/>
    <property type="match status" value="1"/>
</dbReference>
<evidence type="ECO:0000259" key="1">
    <source>
        <dbReference type="Pfam" id="PF04780"/>
    </source>
</evidence>
<keyword evidence="3" id="KW-1185">Reference proteome</keyword>
<reference evidence="3" key="1">
    <citation type="journal article" date="2012" name="Nature">
        <title>A physical, genetic and functional sequence assembly of the barley genome.</title>
        <authorList>
            <consortium name="The International Barley Genome Sequencing Consortium"/>
            <person name="Mayer K.F."/>
            <person name="Waugh R."/>
            <person name="Brown J.W."/>
            <person name="Schulman A."/>
            <person name="Langridge P."/>
            <person name="Platzer M."/>
            <person name="Fincher G.B."/>
            <person name="Muehlbauer G.J."/>
            <person name="Sato K."/>
            <person name="Close T.J."/>
            <person name="Wise R.P."/>
            <person name="Stein N."/>
        </authorList>
    </citation>
    <scope>NUCLEOTIDE SEQUENCE [LARGE SCALE GENOMIC DNA]</scope>
    <source>
        <strain evidence="3">cv. Morex</strain>
    </source>
</reference>
<proteinExistence type="predicted"/>
<sequence>MANHEPASIRTEAREILNLHSDGQHEAALARAVVLAGMHPGSALALNLAGLIHRYAALVAQNDRGASSDDDDDENASALEKYHRHAALDAYSAAARLAPDCVVTNVDHAIALADCGRYDDARKEFIRVVNTIEKNDHVDPVLHNVVYDMSGNSSRKARRGDAVKCANNAMEGFAQRINHRILPLEAAKLLDASNLGEPAADEARDRAKFLAEAYPYSPRAQLLHAYIDLAPVRALDTAMDKKNKKQLLRRTLTIVSQAAENFDSSLMVALFHAKLLFVLDEFDAAEGECHRALRIEKPDDPNWDDIPPMAALGADYDARVSYVKKQLHVLLKQIVVVAALYWSSMKNAPQGQRVVSVTVDTLIAHYDGIDKSAAKTISDARRFLKNQESWSFWICLNSRCDGKKFSDTSSLWQHMCSKHRDELWRKLQSVIDPEYCENTSQDDGSLVGITLSRQPDTFLLPRVQDMFESLLLSPSVGIQAEPFAEMRQRKCREGSEILESIREKLRMLPEDTLSTEFQECSFGVEKLWLKFLEVTVLDYREIILPLARSYQWIELKKRIPFYLNHPGTRRIGFADANIDIICGTSGQSVKEMVTTSSSQQSLNVSNKNNADEELSILSVIIRSLCNLRHFRDKLLMEPLVWIPSVENPCIAQQFYEIFSSWEKNDHHFTDVVLTYMKTLLCRVVDCSTLYEKLQVGETFASEIVATILIELHMSETCSRFRENKETQRHVVNPITCGDCICPTHYLFGIKFDAQISCRCGKSSGEYLYTTLFHKLDASSPQAAKINSFAELPVLLDEQFREDNKCEHCGSLQNIDLFLSNTPHFFTIVLNWLGGSESQDTLSEVLAGITSPLDTEFFCRSAHSAALYAVTSMICYADDRYVCFARDEDKWVIYGFETVEREDTWEHLLERFKDCKLQPEVIFFEVIK</sequence>
<accession>A0A8I6XXY7</accession>
<evidence type="ECO:0000313" key="2">
    <source>
        <dbReference type="EnsemblPlants" id="HORVU.MOREX.r3.5HG0443470.1"/>
    </source>
</evidence>
<dbReference type="SUPFAM" id="SSF48452">
    <property type="entry name" value="TPR-like"/>
    <property type="match status" value="1"/>
</dbReference>
<dbReference type="Gene3D" id="3.90.70.10">
    <property type="entry name" value="Cysteine proteinases"/>
    <property type="match status" value="1"/>
</dbReference>
<dbReference type="InterPro" id="IPR006865">
    <property type="entry name" value="DUF629"/>
</dbReference>
<feature type="domain" description="DUF629" evidence="1">
    <location>
        <begin position="340"/>
        <end position="431"/>
    </location>
</feature>
<dbReference type="SUPFAM" id="SSF54001">
    <property type="entry name" value="Cysteine proteinases"/>
    <property type="match status" value="1"/>
</dbReference>
<dbReference type="Proteomes" id="UP000011116">
    <property type="component" value="Chromosome 5H"/>
</dbReference>
<dbReference type="Pfam" id="PF04780">
    <property type="entry name" value="DUF629"/>
    <property type="match status" value="1"/>
</dbReference>
<dbReference type="SMR" id="A0A8I6XXY7"/>
<dbReference type="Gramene" id="HORVU.MOREX.r3.5HG0443470.1">
    <property type="protein sequence ID" value="HORVU.MOREX.r3.5HG0443470.1"/>
    <property type="gene ID" value="HORVU.MOREX.r3.5HG0443470"/>
</dbReference>
<protein>
    <recommendedName>
        <fullName evidence="1">DUF629 domain-containing protein</fullName>
    </recommendedName>
</protein>
<dbReference type="Gene3D" id="1.25.40.10">
    <property type="entry name" value="Tetratricopeptide repeat domain"/>
    <property type="match status" value="1"/>
</dbReference>
<organism evidence="2 3">
    <name type="scientific">Hordeum vulgare subsp. vulgare</name>
    <name type="common">Domesticated barley</name>
    <dbReference type="NCBI Taxonomy" id="112509"/>
    <lineage>
        <taxon>Eukaryota</taxon>
        <taxon>Viridiplantae</taxon>
        <taxon>Streptophyta</taxon>
        <taxon>Embryophyta</taxon>
        <taxon>Tracheophyta</taxon>
        <taxon>Spermatophyta</taxon>
        <taxon>Magnoliopsida</taxon>
        <taxon>Liliopsida</taxon>
        <taxon>Poales</taxon>
        <taxon>Poaceae</taxon>
        <taxon>BOP clade</taxon>
        <taxon>Pooideae</taxon>
        <taxon>Triticodae</taxon>
        <taxon>Triticeae</taxon>
        <taxon>Hordeinae</taxon>
        <taxon>Hordeum</taxon>
    </lineage>
</organism>
<reference evidence="2" key="3">
    <citation type="submission" date="2022-01" db="UniProtKB">
        <authorList>
            <consortium name="EnsemblPlants"/>
        </authorList>
    </citation>
    <scope>IDENTIFICATION</scope>
    <source>
        <strain evidence="2">subsp. vulgare</strain>
    </source>
</reference>
<dbReference type="InterPro" id="IPR011990">
    <property type="entry name" value="TPR-like_helical_dom_sf"/>
</dbReference>
<dbReference type="AlphaFoldDB" id="A0A8I6XXY7"/>
<dbReference type="EnsemblPlants" id="HORVU.MOREX.r3.5HG0443470.1">
    <property type="protein sequence ID" value="HORVU.MOREX.r3.5HG0443470.1"/>
    <property type="gene ID" value="HORVU.MOREX.r3.5HG0443470"/>
</dbReference>
<dbReference type="PANTHER" id="PTHR34465:SF6">
    <property type="entry name" value="OS11G0599000 PROTEIN"/>
    <property type="match status" value="1"/>
</dbReference>